<dbReference type="Gene3D" id="3.50.50.60">
    <property type="entry name" value="FAD/NAD(P)-binding domain"/>
    <property type="match status" value="2"/>
</dbReference>
<feature type="compositionally biased region" description="Low complexity" evidence="1">
    <location>
        <begin position="1218"/>
        <end position="1242"/>
    </location>
</feature>
<dbReference type="InterPro" id="IPR002937">
    <property type="entry name" value="Amino_oxidase"/>
</dbReference>
<feature type="compositionally biased region" description="Basic and acidic residues" evidence="1">
    <location>
        <begin position="1243"/>
        <end position="1264"/>
    </location>
</feature>
<name>A0A6P6RVE0_9EIME</name>
<evidence type="ECO:0000256" key="1">
    <source>
        <dbReference type="SAM" id="MobiDB-lite"/>
    </source>
</evidence>
<dbReference type="InterPro" id="IPR050281">
    <property type="entry name" value="Flavin_monoamine_oxidase"/>
</dbReference>
<feature type="region of interest" description="Disordered" evidence="1">
    <location>
        <begin position="685"/>
        <end position="738"/>
    </location>
</feature>
<sequence length="1940" mass="208854">MVFLETPPEKAAPCAAAATVSAETFAAAGTFKFMATEICDGQQAAKDLSRRVEAADEEPAAGVSDTSACAETAGAAAAQAEARHAAEMLLDWTERYRLRSRCPLRRQQLVQQPCNLHQVLFQQTIDIVDASLDALAFQTGHIQRQLALHQKEAQQHRPSCPVAAAAATAREEAAAAAAAAALESDVEALPRKRVKKKGGSSQQSSRDPLAAADRHPLDEFLRSALYLRQQTPWQRCTCESAGDAAEAAARGEDVASPGGAETEEIYGNRYLIDEVLPPPCAASPPRQAYTAFPPPAAAAVPPLRLLRPPAVHQSLTGFSSYAELSVADARAVRCCSSTSSRDPKPLKLPLPAVATAAPPPLKHLQIPRLDRWLERLQLYRAAVLAQENGTRAAVATATAEQGRGQQQELAARQAPTEGAVGDSARTTDPPGYHVAVVGGGIAGLTAAAVLRVFGVSVLLVEAGETLGGRVRTAALKGRQASLEKTATAAEAQRLLQEQQDLKRLMLPSKRPQKKRDKVAAARFWHYVAKREGGEERQPCAVEDTGVRRSSRRAAAAAAAQAERDELAAAIAESAAVAAAARTSKTEAAATEARLEGGSAAAVSFGSVASRRAEPEAAGEGKTSVEQGAAGEEEAAASSRVGVDLGANWLMRERSSPQFVWRLANRLGLPSVGFWGNWRHRFNCKRRRRASTRSRGSSRKRGEATLADKRPSRGEREDEGWSDAQASGVEGGGGGWEPLVHATQWRDRQGRVVPAARVAFLKDLQDATLVAAAMSRRARLRAVLRAANSHARTAGRRRVQQQGREGKPPAREWGQPEQQQLQQQDHVACGGTSRKADDSDIAVDPRAAGGGAPDEVSDLPKGTNSSDDLATPSTVSTSAAVAASASSQASSAATAAASPRSLGAALRGAVRFILEEQQSLGLPDPRELNNRGLSKDCFMDCRGGTSLDATDVEILWKMLQRSFGYVCGFDRLGAELPAYSSPSESESDAAADEHGAAATHCRTLPAAPRVRPATAPVASEEAAEATAKRTVTCAASPVNKRRCTADGGGRLRPLKSFSKGEGSAKGVTAGPAAGGRAYGGTEDVLRSGEERSDQGQEKRTKRQEKRQHATRKQRSREPIFSFLRGKDYQLLGRLETARCLRTRVGPSLTPSPRDRRAENFDRLFIQGYSWLSRMLVRGFDLSGCCLLGWRVRSIELLKEGTTPKAASCGQRADSCVAVRSRTPSRSPSPSSASSSSRSPSPSERSPRLDRGDTHSQQEREQQREAALREALAVLVEALQQQPGEGSPKGEDSSAAAAPAFAAATEAAGSDADHTLKGYPSVQWLSPDYSFVRLRLQRYSEDPTLKALQFGFQGGSHAHNEQPQQAPSYFDSPAESAQQHAQTKPQQTRQDPTQQHKQQQQPEEESVWAMRVIVAVPIGVLQRGSISFSPPLPVERQVAINHWGAGSHNKVILIFNESFWLKEGVAYFFNPSFSKRFQFMSLDALGVKGCLVAHSFNSKGWLKVRRDRNRRIRRICMQQQLQGRRNGQTGCGARETTARSRKAAQQDSFLDSQERQQRCGSANSTNKIGSDGACLQIKEDGPVEAWEVIDECCHVLQQMYQLPSQPQPLQAVVTRWDEDPLFRCAYGYPSKYVEDDDQRQMSLPLPWCPSHATVAAADPPLLHQALRLLQQQMEQLHSRLSNGQPRVGAHAPGTFTAGAEQPHATAAMPSPITAAECKTAAFEGSLNDARIFFCGEHTSDFGQQCVHGAMHSGVRAAAECLASLFGIDSLPWTLSTWGQGVCVPPAVRVADSGSNSCASAESPVRQKSASYSSATGEASGTPQASCANGEAHTTSPADVDEWHTWWFSSDASFSWGPQARDTHSVPFDTALQCPIPREERKKRLLQLLRSLQKTLRAAEWVLLAATILVTLCLRSECRNCGLWEAGSSAIDSKMKQKGEQCS</sequence>
<dbReference type="Pfam" id="PF13450">
    <property type="entry name" value="NAD_binding_8"/>
    <property type="match status" value="1"/>
</dbReference>
<dbReference type="PANTHER" id="PTHR10742:SF415">
    <property type="entry name" value="CHROMOSOME UNDETERMINED SCAFFOLD_56, WHOLE GENOME SHOTGUN SEQUENCE"/>
    <property type="match status" value="1"/>
</dbReference>
<feature type="region of interest" description="Disordered" evidence="1">
    <location>
        <begin position="786"/>
        <end position="872"/>
    </location>
</feature>
<feature type="region of interest" description="Disordered" evidence="1">
    <location>
        <begin position="1200"/>
        <end position="1264"/>
    </location>
</feature>
<feature type="compositionally biased region" description="Low complexity" evidence="1">
    <location>
        <begin position="1380"/>
        <end position="1399"/>
    </location>
</feature>
<evidence type="ECO:0000259" key="2">
    <source>
        <dbReference type="Pfam" id="PF01593"/>
    </source>
</evidence>
<feature type="region of interest" description="Disordered" evidence="1">
    <location>
        <begin position="1279"/>
        <end position="1299"/>
    </location>
</feature>
<feature type="region of interest" description="Disordered" evidence="1">
    <location>
        <begin position="397"/>
        <end position="427"/>
    </location>
</feature>
<dbReference type="GO" id="GO:0016491">
    <property type="term" value="F:oxidoreductase activity"/>
    <property type="evidence" value="ECO:0007669"/>
    <property type="project" value="InterPro"/>
</dbReference>
<protein>
    <submittedName>
        <fullName evidence="4">Uncharacterized protein LOC34617655</fullName>
    </submittedName>
</protein>
<gene>
    <name evidence="4" type="primary">LOC34617655</name>
</gene>
<feature type="region of interest" description="Disordered" evidence="1">
    <location>
        <begin position="1352"/>
        <end position="1402"/>
    </location>
</feature>
<feature type="compositionally biased region" description="Low complexity" evidence="1">
    <location>
        <begin position="623"/>
        <end position="637"/>
    </location>
</feature>
<evidence type="ECO:0000313" key="3">
    <source>
        <dbReference type="Proteomes" id="UP000515125"/>
    </source>
</evidence>
<feature type="domain" description="Amine oxidase" evidence="2">
    <location>
        <begin position="1407"/>
        <end position="1462"/>
    </location>
</feature>
<proteinExistence type="predicted"/>
<feature type="region of interest" description="Disordered" evidence="1">
    <location>
        <begin position="1041"/>
        <end position="1115"/>
    </location>
</feature>
<organism evidence="3 4">
    <name type="scientific">Cyclospora cayetanensis</name>
    <dbReference type="NCBI Taxonomy" id="88456"/>
    <lineage>
        <taxon>Eukaryota</taxon>
        <taxon>Sar</taxon>
        <taxon>Alveolata</taxon>
        <taxon>Apicomplexa</taxon>
        <taxon>Conoidasida</taxon>
        <taxon>Coccidia</taxon>
        <taxon>Eucoccidiorida</taxon>
        <taxon>Eimeriorina</taxon>
        <taxon>Eimeriidae</taxon>
        <taxon>Cyclospora</taxon>
    </lineage>
</organism>
<dbReference type="SUPFAM" id="SSF51905">
    <property type="entry name" value="FAD/NAD(P)-binding domain"/>
    <property type="match status" value="3"/>
</dbReference>
<dbReference type="InterPro" id="IPR036188">
    <property type="entry name" value="FAD/NAD-bd_sf"/>
</dbReference>
<feature type="domain" description="Amine oxidase" evidence="2">
    <location>
        <begin position="1721"/>
        <end position="1759"/>
    </location>
</feature>
<feature type="compositionally biased region" description="Basic residues" evidence="1">
    <location>
        <begin position="1098"/>
        <end position="1113"/>
    </location>
</feature>
<dbReference type="RefSeq" id="XP_026191826.1">
    <property type="nucleotide sequence ID" value="XM_026336041.1"/>
</dbReference>
<feature type="compositionally biased region" description="Basic and acidic residues" evidence="1">
    <location>
        <begin position="699"/>
        <end position="715"/>
    </location>
</feature>
<feature type="compositionally biased region" description="Low complexity" evidence="1">
    <location>
        <begin position="814"/>
        <end position="823"/>
    </location>
</feature>
<dbReference type="OrthoDB" id="334028at2759"/>
<feature type="compositionally biased region" description="Basic and acidic residues" evidence="1">
    <location>
        <begin position="1082"/>
        <end position="1097"/>
    </location>
</feature>
<feature type="region of interest" description="Disordered" evidence="1">
    <location>
        <begin position="1523"/>
        <end position="1565"/>
    </location>
</feature>
<reference evidence="4" key="1">
    <citation type="submission" date="2025-08" db="UniProtKB">
        <authorList>
            <consortium name="RefSeq"/>
        </authorList>
    </citation>
    <scope>IDENTIFICATION</scope>
</reference>
<feature type="region of interest" description="Disordered" evidence="1">
    <location>
        <begin position="611"/>
        <end position="637"/>
    </location>
</feature>
<dbReference type="Proteomes" id="UP000515125">
    <property type="component" value="Unplaced"/>
</dbReference>
<feature type="region of interest" description="Disordered" evidence="1">
    <location>
        <begin position="1806"/>
        <end position="1833"/>
    </location>
</feature>
<keyword evidence="3" id="KW-1185">Reference proteome</keyword>
<evidence type="ECO:0000313" key="4">
    <source>
        <dbReference type="RefSeq" id="XP_026191826.1"/>
    </source>
</evidence>
<feature type="compositionally biased region" description="Basic residues" evidence="1">
    <location>
        <begin position="685"/>
        <end position="698"/>
    </location>
</feature>
<dbReference type="Pfam" id="PF01593">
    <property type="entry name" value="Amino_oxidase"/>
    <property type="match status" value="2"/>
</dbReference>
<dbReference type="Gene3D" id="3.90.660.10">
    <property type="match status" value="2"/>
</dbReference>
<feature type="compositionally biased region" description="Polar residues" evidence="1">
    <location>
        <begin position="1556"/>
        <end position="1565"/>
    </location>
</feature>
<dbReference type="PANTHER" id="PTHR10742">
    <property type="entry name" value="FLAVIN MONOAMINE OXIDASE"/>
    <property type="match status" value="1"/>
</dbReference>
<dbReference type="GeneID" id="34617655"/>
<feature type="region of interest" description="Disordered" evidence="1">
    <location>
        <begin position="190"/>
        <end position="214"/>
    </location>
</feature>
<accession>A0A6P6RVE0</accession>